<dbReference type="NCBIfam" id="TIGR01241">
    <property type="entry name" value="FtsH_fam"/>
    <property type="match status" value="1"/>
</dbReference>
<feature type="region of interest" description="Disordered" evidence="16">
    <location>
        <begin position="611"/>
        <end position="633"/>
    </location>
</feature>
<evidence type="ECO:0000256" key="12">
    <source>
        <dbReference type="ARBA" id="ARBA00023136"/>
    </source>
</evidence>
<evidence type="ECO:0000313" key="18">
    <source>
        <dbReference type="EMBL" id="EGY79794.1"/>
    </source>
</evidence>
<comment type="caution">
    <text evidence="18">The sequence shown here is derived from an EMBL/GenBank/DDBJ whole genome shotgun (WGS) entry which is preliminary data.</text>
</comment>
<evidence type="ECO:0000256" key="7">
    <source>
        <dbReference type="ARBA" id="ARBA00022801"/>
    </source>
</evidence>
<dbReference type="GO" id="GO:0004176">
    <property type="term" value="F:ATP-dependent peptidase activity"/>
    <property type="evidence" value="ECO:0007669"/>
    <property type="project" value="InterPro"/>
</dbReference>
<feature type="compositionally biased region" description="Basic and acidic residues" evidence="16">
    <location>
        <begin position="611"/>
        <end position="625"/>
    </location>
</feature>
<comment type="cofactor">
    <cofactor evidence="14">
        <name>Zn(2+)</name>
        <dbReference type="ChEBI" id="CHEBI:29105"/>
    </cofactor>
    <text evidence="14">Binds 1 zinc ion per subunit.</text>
</comment>
<dbReference type="Proteomes" id="UP000003422">
    <property type="component" value="Unassembled WGS sequence"/>
</dbReference>
<reference evidence="18 19" key="1">
    <citation type="submission" date="2011-06" db="EMBL/GenBank/DDBJ databases">
        <authorList>
            <person name="Muzny D."/>
            <person name="Qin X."/>
            <person name="Deng J."/>
            <person name="Jiang H."/>
            <person name="Liu Y."/>
            <person name="Qu J."/>
            <person name="Song X.-Z."/>
            <person name="Zhang L."/>
            <person name="Thornton R."/>
            <person name="Coyle M."/>
            <person name="Francisco L."/>
            <person name="Jackson L."/>
            <person name="Javaid M."/>
            <person name="Korchina V."/>
            <person name="Kovar C."/>
            <person name="Mata R."/>
            <person name="Mathew T."/>
            <person name="Ngo R."/>
            <person name="Nguyen L."/>
            <person name="Nguyen N."/>
            <person name="Okwuonu G."/>
            <person name="Ongeri F."/>
            <person name="Pham C."/>
            <person name="Simmons D."/>
            <person name="Wilczek-Boney K."/>
            <person name="Hale W."/>
            <person name="Jakkamsetti A."/>
            <person name="Pham P."/>
            <person name="Ruth R."/>
            <person name="San Lucas F."/>
            <person name="Warren J."/>
            <person name="Zhang J."/>
            <person name="Zhao Z."/>
            <person name="Zhou C."/>
            <person name="Zhu D."/>
            <person name="Lee S."/>
            <person name="Bess C."/>
            <person name="Blankenburg K."/>
            <person name="Forbes L."/>
            <person name="Fu Q."/>
            <person name="Gubbala S."/>
            <person name="Hirani K."/>
            <person name="Jayaseelan J.C."/>
            <person name="Lara F."/>
            <person name="Munidasa M."/>
            <person name="Palculict T."/>
            <person name="Patil S."/>
            <person name="Pu L.-L."/>
            <person name="Saada N."/>
            <person name="Tang L."/>
            <person name="Weissenberger G."/>
            <person name="Zhu Y."/>
            <person name="Hemphill L."/>
            <person name="Shang Y."/>
            <person name="Youmans B."/>
            <person name="Ayvaz T."/>
            <person name="Ross M."/>
            <person name="Santibanez J."/>
            <person name="Aqrawi P."/>
            <person name="Gross S."/>
            <person name="Joshi V."/>
            <person name="Fowler G."/>
            <person name="Nazareth L."/>
            <person name="Reid J."/>
            <person name="Worley K."/>
            <person name="Petrosino J."/>
            <person name="Highlander S."/>
            <person name="Gibbs R."/>
        </authorList>
    </citation>
    <scope>NUCLEOTIDE SEQUENCE [LARGE SCALE GENOMIC DNA]</scope>
    <source>
        <strain evidence="18 19">ATCC 29427</strain>
    </source>
</reference>
<dbReference type="SUPFAM" id="SSF52540">
    <property type="entry name" value="P-loop containing nucleoside triphosphate hydrolases"/>
    <property type="match status" value="1"/>
</dbReference>
<evidence type="ECO:0000256" key="6">
    <source>
        <dbReference type="ARBA" id="ARBA00022741"/>
    </source>
</evidence>
<keyword evidence="12 14" id="KW-0472">Membrane</keyword>
<dbReference type="eggNOG" id="COG0465">
    <property type="taxonomic scope" value="Bacteria"/>
</dbReference>
<keyword evidence="4 14" id="KW-0812">Transmembrane</keyword>
<comment type="subunit">
    <text evidence="14">Homohexamer.</text>
</comment>
<dbReference type="InterPro" id="IPR027417">
    <property type="entry name" value="P-loop_NTPase"/>
</dbReference>
<evidence type="ECO:0000256" key="16">
    <source>
        <dbReference type="SAM" id="MobiDB-lite"/>
    </source>
</evidence>
<dbReference type="FunFam" id="1.10.8.60:FF:000001">
    <property type="entry name" value="ATP-dependent zinc metalloprotease FtsH"/>
    <property type="match status" value="1"/>
</dbReference>
<evidence type="ECO:0000256" key="11">
    <source>
        <dbReference type="ARBA" id="ARBA00023049"/>
    </source>
</evidence>
<keyword evidence="14" id="KW-1003">Cell membrane</keyword>
<evidence type="ECO:0000256" key="10">
    <source>
        <dbReference type="ARBA" id="ARBA00022989"/>
    </source>
</evidence>
<dbReference type="GO" id="GO:0030163">
    <property type="term" value="P:protein catabolic process"/>
    <property type="evidence" value="ECO:0007669"/>
    <property type="project" value="UniProtKB-UniRule"/>
</dbReference>
<accession>G4D3X0</accession>
<dbReference type="GO" id="GO:0006508">
    <property type="term" value="P:proteolysis"/>
    <property type="evidence" value="ECO:0007669"/>
    <property type="project" value="UniProtKB-KW"/>
</dbReference>
<dbReference type="STRING" id="997350.HMPREF9129_1100"/>
<name>G4D3X0_9FIRM</name>
<dbReference type="Gene3D" id="3.40.50.300">
    <property type="entry name" value="P-loop containing nucleotide triphosphate hydrolases"/>
    <property type="match status" value="1"/>
</dbReference>
<sequence length="633" mass="70315">MNKRISGILLYLMLIGLVLFGFRMITPPQEVVDKVSATKFVQALEKNEVTDIHYDDSKVTYKLKNEKAYITYLPSESRVNIYEKYIAPKVSTGDINISQEPIKVKPFYVEWIPTILILVVFVGAWYYMMNHTQGSSGSKMGSFGKSKARMIKPEDKKVVTFNEVAGLVEEKEELSEIVDFLKSPKKFVEMGARIPKGVLMVGPPGTGKTYLSRAVAGEAKVPFFIMSGSDFVEMFVGVGASRVRDLFESAKKNAPCIIFIDEIDAVGRRRGAGVGGGHDEREQTLNQLLVEMDGFGENEGVIVMAATNRADILDPALMRPGRFDRTVYVGKPDVKGREQILEIHSKNKKIAEDVNLKTIAKRTPGFTPADLENLMNEAALLAARRGEIKISMEDVDEASIKVQAGPAKKSKVVTEKERKLTAVHEAGHAVVSVSLKNTDPVDMITIIPRGMAGGFTSYLPEEELTFMTKGQMEDKIVTLLGGRVAEDLVLDDISTGAHNDIQRATQMARDMVTEYGMSEKIGTINLSTDEGEVFIGRDLGRSRNYSEQTAYAIDQEVKRMIDEAYAKCKAILSENMAKLLKVSDTLLEKETITRNEFEKIISGEQEPVEGEVHIEESDLSKEAKKNNRRIKSL</sequence>
<comment type="similarity">
    <text evidence="15">Belongs to the AAA ATPase family.</text>
</comment>
<feature type="active site" evidence="14">
    <location>
        <position position="425"/>
    </location>
</feature>
<keyword evidence="6 14" id="KW-0547">Nucleotide-binding</keyword>
<dbReference type="GO" id="GO:0005886">
    <property type="term" value="C:plasma membrane"/>
    <property type="evidence" value="ECO:0007669"/>
    <property type="project" value="UniProtKB-SubCell"/>
</dbReference>
<keyword evidence="10 14" id="KW-1133">Transmembrane helix</keyword>
<evidence type="ECO:0000256" key="5">
    <source>
        <dbReference type="ARBA" id="ARBA00022723"/>
    </source>
</evidence>
<evidence type="ECO:0000256" key="4">
    <source>
        <dbReference type="ARBA" id="ARBA00022692"/>
    </source>
</evidence>
<evidence type="ECO:0000256" key="9">
    <source>
        <dbReference type="ARBA" id="ARBA00022840"/>
    </source>
</evidence>
<feature type="binding site" evidence="14">
    <location>
        <position position="424"/>
    </location>
    <ligand>
        <name>Zn(2+)</name>
        <dbReference type="ChEBI" id="CHEBI:29105"/>
        <note>catalytic</note>
    </ligand>
</feature>
<dbReference type="GO" id="GO:0008270">
    <property type="term" value="F:zinc ion binding"/>
    <property type="evidence" value="ECO:0007669"/>
    <property type="project" value="UniProtKB-UniRule"/>
</dbReference>
<dbReference type="SUPFAM" id="SSF140990">
    <property type="entry name" value="FtsH protease domain-like"/>
    <property type="match status" value="1"/>
</dbReference>
<keyword evidence="9 14" id="KW-0067">ATP-binding</keyword>
<dbReference type="EMBL" id="AGBB01000103">
    <property type="protein sequence ID" value="EGY79794.1"/>
    <property type="molecule type" value="Genomic_DNA"/>
</dbReference>
<dbReference type="GO" id="GO:0016887">
    <property type="term" value="F:ATP hydrolysis activity"/>
    <property type="evidence" value="ECO:0007669"/>
    <property type="project" value="UniProtKB-UniRule"/>
</dbReference>
<dbReference type="RefSeq" id="WP_004821098.1">
    <property type="nucleotide sequence ID" value="NZ_JH165061.1"/>
</dbReference>
<dbReference type="InterPro" id="IPR003593">
    <property type="entry name" value="AAA+_ATPase"/>
</dbReference>
<keyword evidence="3 14" id="KW-0645">Protease</keyword>
<dbReference type="HAMAP" id="MF_01458">
    <property type="entry name" value="FtsH"/>
    <property type="match status" value="1"/>
</dbReference>
<dbReference type="Pfam" id="PF00004">
    <property type="entry name" value="AAA"/>
    <property type="match status" value="1"/>
</dbReference>
<keyword evidence="19" id="KW-1185">Reference proteome</keyword>
<dbReference type="Gene3D" id="1.10.8.60">
    <property type="match status" value="1"/>
</dbReference>
<evidence type="ECO:0000256" key="15">
    <source>
        <dbReference type="RuleBase" id="RU003651"/>
    </source>
</evidence>
<evidence type="ECO:0000259" key="17">
    <source>
        <dbReference type="SMART" id="SM00382"/>
    </source>
</evidence>
<dbReference type="FunFam" id="1.20.58.760:FF:000001">
    <property type="entry name" value="ATP-dependent zinc metalloprotease FtsH"/>
    <property type="match status" value="1"/>
</dbReference>
<dbReference type="MEROPS" id="M41.009"/>
<dbReference type="CDD" id="cd19501">
    <property type="entry name" value="RecA-like_FtsH"/>
    <property type="match status" value="1"/>
</dbReference>
<keyword evidence="7 14" id="KW-0378">Hydrolase</keyword>
<dbReference type="Pfam" id="PF17862">
    <property type="entry name" value="AAA_lid_3"/>
    <property type="match status" value="1"/>
</dbReference>
<dbReference type="HOGENOM" id="CLU_000688_16_0_9"/>
<dbReference type="InterPro" id="IPR011546">
    <property type="entry name" value="Pept_M41_FtsH_extracell"/>
</dbReference>
<proteinExistence type="inferred from homology"/>
<comment type="similarity">
    <text evidence="2 14">In the C-terminal section; belongs to the peptidase M41 family.</text>
</comment>
<dbReference type="FunFam" id="3.40.50.300:FF:000001">
    <property type="entry name" value="ATP-dependent zinc metalloprotease FtsH"/>
    <property type="match status" value="1"/>
</dbReference>
<dbReference type="Pfam" id="PF06480">
    <property type="entry name" value="FtsH_ext"/>
    <property type="match status" value="1"/>
</dbReference>
<gene>
    <name evidence="14 18" type="primary">ftsH</name>
    <name evidence="18" type="ORF">HMPREF9129_1100</name>
</gene>
<evidence type="ECO:0000256" key="13">
    <source>
        <dbReference type="ARBA" id="ARBA00061570"/>
    </source>
</evidence>
<protein>
    <recommendedName>
        <fullName evidence="14">ATP-dependent zinc metalloprotease FtsH</fullName>
        <ecNumber evidence="14">3.4.24.-</ecNumber>
    </recommendedName>
</protein>
<dbReference type="InterPro" id="IPR037219">
    <property type="entry name" value="Peptidase_M41-like"/>
</dbReference>
<keyword evidence="11 14" id="KW-0482">Metalloprotease</keyword>
<dbReference type="PROSITE" id="PS00674">
    <property type="entry name" value="AAA"/>
    <property type="match status" value="1"/>
</dbReference>
<evidence type="ECO:0000313" key="19">
    <source>
        <dbReference type="Proteomes" id="UP000003422"/>
    </source>
</evidence>
<evidence type="ECO:0000256" key="1">
    <source>
        <dbReference type="ARBA" id="ARBA00004370"/>
    </source>
</evidence>
<feature type="binding site" evidence="14">
    <location>
        <begin position="202"/>
        <end position="209"/>
    </location>
    <ligand>
        <name>ATP</name>
        <dbReference type="ChEBI" id="CHEBI:30616"/>
    </ligand>
</feature>
<dbReference type="Pfam" id="PF01434">
    <property type="entry name" value="Peptidase_M41"/>
    <property type="match status" value="1"/>
</dbReference>
<comment type="similarity">
    <text evidence="13 14">In the central section; belongs to the AAA ATPase family.</text>
</comment>
<feature type="binding site" evidence="14">
    <location>
        <position position="428"/>
    </location>
    <ligand>
        <name>Zn(2+)</name>
        <dbReference type="ChEBI" id="CHEBI:29105"/>
        <note>catalytic</note>
    </ligand>
</feature>
<dbReference type="InterPro" id="IPR003959">
    <property type="entry name" value="ATPase_AAA_core"/>
</dbReference>
<dbReference type="SMART" id="SM00382">
    <property type="entry name" value="AAA"/>
    <property type="match status" value="1"/>
</dbReference>
<dbReference type="GO" id="GO:0005524">
    <property type="term" value="F:ATP binding"/>
    <property type="evidence" value="ECO:0007669"/>
    <property type="project" value="UniProtKB-UniRule"/>
</dbReference>
<dbReference type="InterPro" id="IPR003960">
    <property type="entry name" value="ATPase_AAA_CS"/>
</dbReference>
<comment type="subcellular location">
    <subcellularLocation>
        <location evidence="14">Cell membrane</location>
        <topology evidence="14">Multi-pass membrane protein</topology>
        <orientation evidence="14">Cytoplasmic side</orientation>
    </subcellularLocation>
    <subcellularLocation>
        <location evidence="1">Membrane</location>
    </subcellularLocation>
</comment>
<keyword evidence="8 14" id="KW-0862">Zinc</keyword>
<dbReference type="EC" id="3.4.24.-" evidence="14"/>
<evidence type="ECO:0000256" key="3">
    <source>
        <dbReference type="ARBA" id="ARBA00022670"/>
    </source>
</evidence>
<evidence type="ECO:0000256" key="2">
    <source>
        <dbReference type="ARBA" id="ARBA00010044"/>
    </source>
</evidence>
<dbReference type="GO" id="GO:0004222">
    <property type="term" value="F:metalloendopeptidase activity"/>
    <property type="evidence" value="ECO:0007669"/>
    <property type="project" value="InterPro"/>
</dbReference>
<comment type="function">
    <text evidence="14">Acts as a processive, ATP-dependent zinc metallopeptidase for both cytoplasmic and membrane proteins. Plays a role in the quality control of integral membrane proteins.</text>
</comment>
<feature type="transmembrane region" description="Helical" evidence="14">
    <location>
        <begin position="7"/>
        <end position="25"/>
    </location>
</feature>
<organism evidence="18 19">
    <name type="scientific">Peptoniphilus indolicus ATCC 29427</name>
    <dbReference type="NCBI Taxonomy" id="997350"/>
    <lineage>
        <taxon>Bacteria</taxon>
        <taxon>Bacillati</taxon>
        <taxon>Bacillota</taxon>
        <taxon>Tissierellia</taxon>
        <taxon>Tissierellales</taxon>
        <taxon>Peptoniphilaceae</taxon>
        <taxon>Peptoniphilus</taxon>
    </lineage>
</organism>
<dbReference type="PANTHER" id="PTHR23076:SF113">
    <property type="entry name" value="ATP-DEPENDENT ZINC METALLOPROTEASE FTSH 1, CHLOROPLASTIC-RELATED"/>
    <property type="match status" value="1"/>
</dbReference>
<dbReference type="AlphaFoldDB" id="G4D3X0"/>
<dbReference type="InterPro" id="IPR000642">
    <property type="entry name" value="Peptidase_M41"/>
</dbReference>
<keyword evidence="5 14" id="KW-0479">Metal-binding</keyword>
<dbReference type="OrthoDB" id="9809379at2"/>
<feature type="domain" description="AAA+ ATPase" evidence="17">
    <location>
        <begin position="194"/>
        <end position="333"/>
    </location>
</feature>
<dbReference type="InterPro" id="IPR005936">
    <property type="entry name" value="FtsH"/>
</dbReference>
<evidence type="ECO:0000256" key="14">
    <source>
        <dbReference type="HAMAP-Rule" id="MF_01458"/>
    </source>
</evidence>
<feature type="binding site" evidence="14">
    <location>
        <position position="500"/>
    </location>
    <ligand>
        <name>Zn(2+)</name>
        <dbReference type="ChEBI" id="CHEBI:29105"/>
        <note>catalytic</note>
    </ligand>
</feature>
<dbReference type="Gene3D" id="1.20.58.760">
    <property type="entry name" value="Peptidase M41"/>
    <property type="match status" value="1"/>
</dbReference>
<evidence type="ECO:0000256" key="8">
    <source>
        <dbReference type="ARBA" id="ARBA00022833"/>
    </source>
</evidence>
<dbReference type="PATRIC" id="fig|997350.3.peg.1058"/>
<dbReference type="PANTHER" id="PTHR23076">
    <property type="entry name" value="METALLOPROTEASE M41 FTSH"/>
    <property type="match status" value="1"/>
</dbReference>
<dbReference type="InterPro" id="IPR041569">
    <property type="entry name" value="AAA_lid_3"/>
</dbReference>
<feature type="transmembrane region" description="Helical" evidence="14">
    <location>
        <begin position="111"/>
        <end position="129"/>
    </location>
</feature>